<keyword evidence="6" id="KW-0406">Ion transport</keyword>
<dbReference type="AlphaFoldDB" id="A0AAE1R4N5"/>
<keyword evidence="3" id="KW-0813">Transport</keyword>
<evidence type="ECO:0000256" key="2">
    <source>
        <dbReference type="ARBA" id="ARBA00008017"/>
    </source>
</evidence>
<evidence type="ECO:0000256" key="5">
    <source>
        <dbReference type="ARBA" id="ARBA00022989"/>
    </source>
</evidence>
<dbReference type="SUPFAM" id="SSF50182">
    <property type="entry name" value="Sm-like ribonucleoproteins"/>
    <property type="match status" value="1"/>
</dbReference>
<sequence>MDQLSSSLKKSFVPHGSYKKKVSVAHDIENQPILTHQSPEAPSASSSINSSSLTTRSSVDLNDRREVIVKIDSGEKTNGSERNMLWHEPSCEFWREDTNSGPQSGGLTPTFQRGKDMPEDPPSRLIGQFLNKQRAVGCEMTLDMDLEMDELRNHPKSENDHNTAGSSPLNFPPDYKHNHRYTTSKDLRISFQAPSPPSNVVDIEPDQPYNNDKEYCSTDEEDDGETSESTPDEQKYLSRRRTINMNNPPDDTNNSNNTYYTPKNGASDNDQVLRCTSFQRRASVLGRVKTKSRLIDPPEIPERKSGKIVKSGQIRSGLLGRASGMLKPMEEEDDDPLFDEDLPDEYKKDKVDCWTLLQWISLIVIVTALICTLTIPLLKSYIYKGLHLWKWEVLILALICGRLLSGWVIRLVVFFIEKNFLLRKRVLYFVYGVRKAVQNCLWLGLVLIAWHFMFDQKVDAANKFLDYVNKLMICMLIGTMLWLVKTLMVKVLASSFHVSTFFDRIQESLFNQYVIETLSGPPLLEIHRSQEEEDRTMAEVWKLQNIAGAQLPPELRPPVAPQYSSKGASVNGGPTPKPSRTVSIAISGISGPLSKNPDEQNQGISIDHLHKLNPKNISAWNMKRLIKIVRYGVISTLDEQILDTKTEDDSSTQIRSEYEAKVAARKIFRNVAKPRSKFIYLNDLSCFLRDEEALKTMNLVEGSPDRERISKASLKNWVVNAFRERRALALTLNDTKTAVNKLHQMVNVLVSVIILLICLVILGIATSKFLLFVSSQVVVVAFVFGNTCKTVFESIIFLFVMHPFDVGDRCEVDGVQMIVEEMNILTTVFLRYDNQKIIYPNSTLSTRSIGNYYRSPDMGDTVDYTVHIATPAEKIAAMKQRIISYIENKKDHWYPSPSVVLMNLEDLNRLKLSVWIRHRINHQDMGEKWLRRAQLVEEMVKIFKELDIEYRLYPIDINVREILKHGCTEVLFVLDLYTIIASYCGRASSLSDTCWRGYLATICFSILGANRCDCLLLSCVDELLMQLDLFVGLLCRSFAIVINSGHTDSNRKMDVRGYQMIMFLLLIITNWIDRDRSKSTSSASSCRLS</sequence>
<evidence type="ECO:0000256" key="7">
    <source>
        <dbReference type="ARBA" id="ARBA00023136"/>
    </source>
</evidence>
<comment type="similarity">
    <text evidence="2">Belongs to the MscS (TC 1.A.23) family.</text>
</comment>
<evidence type="ECO:0000256" key="1">
    <source>
        <dbReference type="ARBA" id="ARBA00004141"/>
    </source>
</evidence>
<feature type="region of interest" description="Disordered" evidence="9">
    <location>
        <begin position="29"/>
        <end position="64"/>
    </location>
</feature>
<evidence type="ECO:0000256" key="10">
    <source>
        <dbReference type="SAM" id="Phobius"/>
    </source>
</evidence>
<gene>
    <name evidence="12" type="ORF">RND71_035640</name>
</gene>
<feature type="transmembrane region" description="Helical" evidence="10">
    <location>
        <begin position="393"/>
        <end position="416"/>
    </location>
</feature>
<feature type="compositionally biased region" description="Polar residues" evidence="9">
    <location>
        <begin position="99"/>
        <end position="111"/>
    </location>
</feature>
<feature type="compositionally biased region" description="Low complexity" evidence="9">
    <location>
        <begin position="244"/>
        <end position="264"/>
    </location>
</feature>
<dbReference type="Gene3D" id="2.30.30.60">
    <property type="match status" value="1"/>
</dbReference>
<evidence type="ECO:0000256" key="3">
    <source>
        <dbReference type="ARBA" id="ARBA00022448"/>
    </source>
</evidence>
<dbReference type="FunFam" id="2.30.30.60:FF:000003">
    <property type="entry name" value="Predicted mechanosensitive ion channel"/>
    <property type="match status" value="1"/>
</dbReference>
<comment type="subcellular location">
    <subcellularLocation>
        <location evidence="1">Membrane</location>
        <topology evidence="1">Multi-pass membrane protein</topology>
    </subcellularLocation>
</comment>
<dbReference type="GO" id="GO:0005886">
    <property type="term" value="C:plasma membrane"/>
    <property type="evidence" value="ECO:0007669"/>
    <property type="project" value="TreeGrafter"/>
</dbReference>
<feature type="region of interest" description="Disordered" evidence="9">
    <location>
        <begin position="560"/>
        <end position="579"/>
    </location>
</feature>
<feature type="region of interest" description="Disordered" evidence="9">
    <location>
        <begin position="94"/>
        <end position="125"/>
    </location>
</feature>
<dbReference type="PANTHER" id="PTHR31618">
    <property type="entry name" value="MECHANOSENSITIVE ION CHANNEL PROTEIN 5"/>
    <property type="match status" value="1"/>
</dbReference>
<dbReference type="InterPro" id="IPR010920">
    <property type="entry name" value="LSM_dom_sf"/>
</dbReference>
<keyword evidence="4 10" id="KW-0812">Transmembrane</keyword>
<feature type="compositionally biased region" description="Low complexity" evidence="9">
    <location>
        <begin position="38"/>
        <end position="58"/>
    </location>
</feature>
<feature type="transmembrane region" description="Helical" evidence="10">
    <location>
        <begin position="356"/>
        <end position="381"/>
    </location>
</feature>
<keyword evidence="13" id="KW-1185">Reference proteome</keyword>
<reference evidence="12" key="1">
    <citation type="submission" date="2023-12" db="EMBL/GenBank/DDBJ databases">
        <title>Genome assembly of Anisodus tanguticus.</title>
        <authorList>
            <person name="Wang Y.-J."/>
        </authorList>
    </citation>
    <scope>NUCLEOTIDE SEQUENCE</scope>
    <source>
        <strain evidence="12">KB-2021</strain>
        <tissue evidence="12">Leaf</tissue>
    </source>
</reference>
<dbReference type="GO" id="GO:0008381">
    <property type="term" value="F:mechanosensitive monoatomic ion channel activity"/>
    <property type="evidence" value="ECO:0007669"/>
    <property type="project" value="TreeGrafter"/>
</dbReference>
<feature type="transmembrane region" description="Helical" evidence="10">
    <location>
        <begin position="777"/>
        <end position="801"/>
    </location>
</feature>
<keyword evidence="7 10" id="KW-0472">Membrane</keyword>
<dbReference type="EMBL" id="JAVYJV010000019">
    <property type="protein sequence ID" value="KAK4345464.1"/>
    <property type="molecule type" value="Genomic_DNA"/>
</dbReference>
<evidence type="ECO:0000256" key="9">
    <source>
        <dbReference type="SAM" id="MobiDB-lite"/>
    </source>
</evidence>
<name>A0AAE1R4N5_9SOLA</name>
<evidence type="ECO:0000256" key="6">
    <source>
        <dbReference type="ARBA" id="ARBA00023065"/>
    </source>
</evidence>
<feature type="compositionally biased region" description="Acidic residues" evidence="9">
    <location>
        <begin position="217"/>
        <end position="226"/>
    </location>
</feature>
<evidence type="ECO:0000259" key="11">
    <source>
        <dbReference type="Pfam" id="PF00924"/>
    </source>
</evidence>
<dbReference type="PANTHER" id="PTHR31618:SF16">
    <property type="entry name" value="MECHANOSENSITIVE ION CHANNEL PROTEIN"/>
    <property type="match status" value="1"/>
</dbReference>
<keyword evidence="8" id="KW-0407">Ion channel</keyword>
<evidence type="ECO:0000313" key="12">
    <source>
        <dbReference type="EMBL" id="KAK4345464.1"/>
    </source>
</evidence>
<proteinExistence type="inferred from homology"/>
<dbReference type="Pfam" id="PF00924">
    <property type="entry name" value="MS_channel_2nd"/>
    <property type="match status" value="1"/>
</dbReference>
<dbReference type="InterPro" id="IPR006685">
    <property type="entry name" value="MscS_channel_2nd"/>
</dbReference>
<evidence type="ECO:0000256" key="8">
    <source>
        <dbReference type="ARBA" id="ARBA00023303"/>
    </source>
</evidence>
<protein>
    <recommendedName>
        <fullName evidence="11">Mechanosensitive ion channel MscS domain-containing protein</fullName>
    </recommendedName>
</protein>
<feature type="transmembrane region" description="Helical" evidence="10">
    <location>
        <begin position="436"/>
        <end position="455"/>
    </location>
</feature>
<feature type="region of interest" description="Disordered" evidence="9">
    <location>
        <begin position="147"/>
        <end position="270"/>
    </location>
</feature>
<comment type="caution">
    <text evidence="12">The sequence shown here is derived from an EMBL/GenBank/DDBJ whole genome shotgun (WGS) entry which is preliminary data.</text>
</comment>
<evidence type="ECO:0000313" key="13">
    <source>
        <dbReference type="Proteomes" id="UP001291623"/>
    </source>
</evidence>
<feature type="transmembrane region" description="Helical" evidence="10">
    <location>
        <begin position="1055"/>
        <end position="1072"/>
    </location>
</feature>
<dbReference type="Proteomes" id="UP001291623">
    <property type="component" value="Unassembled WGS sequence"/>
</dbReference>
<accession>A0AAE1R4N5</accession>
<dbReference type="InterPro" id="IPR016688">
    <property type="entry name" value="MscS-like_plants/fungi"/>
</dbReference>
<evidence type="ECO:0000256" key="4">
    <source>
        <dbReference type="ARBA" id="ARBA00022692"/>
    </source>
</evidence>
<feature type="compositionally biased region" description="Basic and acidic residues" evidence="9">
    <location>
        <begin position="113"/>
        <end position="122"/>
    </location>
</feature>
<organism evidence="12 13">
    <name type="scientific">Anisodus tanguticus</name>
    <dbReference type="NCBI Taxonomy" id="243964"/>
    <lineage>
        <taxon>Eukaryota</taxon>
        <taxon>Viridiplantae</taxon>
        <taxon>Streptophyta</taxon>
        <taxon>Embryophyta</taxon>
        <taxon>Tracheophyta</taxon>
        <taxon>Spermatophyta</taxon>
        <taxon>Magnoliopsida</taxon>
        <taxon>eudicotyledons</taxon>
        <taxon>Gunneridae</taxon>
        <taxon>Pentapetalae</taxon>
        <taxon>asterids</taxon>
        <taxon>lamiids</taxon>
        <taxon>Solanales</taxon>
        <taxon>Solanaceae</taxon>
        <taxon>Solanoideae</taxon>
        <taxon>Hyoscyameae</taxon>
        <taxon>Anisodus</taxon>
    </lineage>
</organism>
<feature type="domain" description="Mechanosensitive ion channel MscS" evidence="11">
    <location>
        <begin position="793"/>
        <end position="853"/>
    </location>
</feature>
<feature type="transmembrane region" description="Helical" evidence="10">
    <location>
        <begin position="745"/>
        <end position="765"/>
    </location>
</feature>
<keyword evidence="5 10" id="KW-1133">Transmembrane helix</keyword>
<dbReference type="GO" id="GO:0050982">
    <property type="term" value="P:detection of mechanical stimulus"/>
    <property type="evidence" value="ECO:0007669"/>
    <property type="project" value="UniProtKB-ARBA"/>
</dbReference>
<dbReference type="InterPro" id="IPR023408">
    <property type="entry name" value="MscS_beta-dom_sf"/>
</dbReference>
<feature type="compositionally biased region" description="Basic and acidic residues" evidence="9">
    <location>
        <begin position="149"/>
        <end position="161"/>
    </location>
</feature>
<dbReference type="GO" id="GO:0006820">
    <property type="term" value="P:monoatomic anion transport"/>
    <property type="evidence" value="ECO:0007669"/>
    <property type="project" value="TreeGrafter"/>
</dbReference>